<dbReference type="EMBL" id="SJPJ01000001">
    <property type="protein sequence ID" value="TWT79933.1"/>
    <property type="molecule type" value="Genomic_DNA"/>
</dbReference>
<feature type="transmembrane region" description="Helical" evidence="1">
    <location>
        <begin position="64"/>
        <end position="84"/>
    </location>
</feature>
<dbReference type="InterPro" id="IPR005804">
    <property type="entry name" value="FA_desaturase_dom"/>
</dbReference>
<evidence type="ECO:0000313" key="3">
    <source>
        <dbReference type="EMBL" id="TWT79933.1"/>
    </source>
</evidence>
<keyword evidence="1" id="KW-1133">Transmembrane helix</keyword>
<feature type="transmembrane region" description="Helical" evidence="1">
    <location>
        <begin position="12"/>
        <end position="44"/>
    </location>
</feature>
<dbReference type="PANTHER" id="PTHR36459:SF1">
    <property type="entry name" value="FATTY ACID DESATURASE DOMAIN-CONTAINING PROTEIN-RELATED"/>
    <property type="match status" value="1"/>
</dbReference>
<keyword evidence="1" id="KW-0812">Transmembrane</keyword>
<evidence type="ECO:0000313" key="4">
    <source>
        <dbReference type="Proteomes" id="UP000315010"/>
    </source>
</evidence>
<keyword evidence="4" id="KW-1185">Reference proteome</keyword>
<dbReference type="Proteomes" id="UP000315010">
    <property type="component" value="Unassembled WGS sequence"/>
</dbReference>
<dbReference type="PANTHER" id="PTHR36459">
    <property type="entry name" value="ORF"/>
    <property type="match status" value="1"/>
</dbReference>
<evidence type="ECO:0000256" key="1">
    <source>
        <dbReference type="SAM" id="Phobius"/>
    </source>
</evidence>
<proteinExistence type="predicted"/>
<comment type="caution">
    <text evidence="3">The sequence shown here is derived from an EMBL/GenBank/DDBJ whole genome shotgun (WGS) entry which is preliminary data.</text>
</comment>
<accession>A0A5C5YZS6</accession>
<dbReference type="RefSeq" id="WP_146395049.1">
    <property type="nucleotide sequence ID" value="NZ_SJPJ01000001.1"/>
</dbReference>
<feature type="transmembrane region" description="Helical" evidence="1">
    <location>
        <begin position="153"/>
        <end position="174"/>
    </location>
</feature>
<gene>
    <name evidence="3" type="ORF">CA13_13440</name>
</gene>
<dbReference type="Pfam" id="PF00487">
    <property type="entry name" value="FA_desaturase"/>
    <property type="match status" value="1"/>
</dbReference>
<feature type="transmembrane region" description="Helical" evidence="1">
    <location>
        <begin position="113"/>
        <end position="132"/>
    </location>
</feature>
<evidence type="ECO:0000259" key="2">
    <source>
        <dbReference type="Pfam" id="PF00487"/>
    </source>
</evidence>
<organism evidence="3 4">
    <name type="scientific">Novipirellula herctigrandis</name>
    <dbReference type="NCBI Taxonomy" id="2527986"/>
    <lineage>
        <taxon>Bacteria</taxon>
        <taxon>Pseudomonadati</taxon>
        <taxon>Planctomycetota</taxon>
        <taxon>Planctomycetia</taxon>
        <taxon>Pirellulales</taxon>
        <taxon>Pirellulaceae</taxon>
        <taxon>Novipirellula</taxon>
    </lineage>
</organism>
<dbReference type="GO" id="GO:0006629">
    <property type="term" value="P:lipid metabolic process"/>
    <property type="evidence" value="ECO:0007669"/>
    <property type="project" value="InterPro"/>
</dbReference>
<reference evidence="3 4" key="1">
    <citation type="submission" date="2019-02" db="EMBL/GenBank/DDBJ databases">
        <title>Deep-cultivation of Planctomycetes and their phenomic and genomic characterization uncovers novel biology.</title>
        <authorList>
            <person name="Wiegand S."/>
            <person name="Jogler M."/>
            <person name="Boedeker C."/>
            <person name="Pinto D."/>
            <person name="Vollmers J."/>
            <person name="Rivas-Marin E."/>
            <person name="Kohn T."/>
            <person name="Peeters S.H."/>
            <person name="Heuer A."/>
            <person name="Rast P."/>
            <person name="Oberbeckmann S."/>
            <person name="Bunk B."/>
            <person name="Jeske O."/>
            <person name="Meyerdierks A."/>
            <person name="Storesund J.E."/>
            <person name="Kallscheuer N."/>
            <person name="Luecker S."/>
            <person name="Lage O.M."/>
            <person name="Pohl T."/>
            <person name="Merkel B.J."/>
            <person name="Hornburger P."/>
            <person name="Mueller R.-W."/>
            <person name="Bruemmer F."/>
            <person name="Labrenz M."/>
            <person name="Spormann A.M."/>
            <person name="Op Den Camp H."/>
            <person name="Overmann J."/>
            <person name="Amann R."/>
            <person name="Jetten M.S.M."/>
            <person name="Mascher T."/>
            <person name="Medema M.H."/>
            <person name="Devos D.P."/>
            <person name="Kaster A.-K."/>
            <person name="Ovreas L."/>
            <person name="Rohde M."/>
            <person name="Galperin M.Y."/>
            <person name="Jogler C."/>
        </authorList>
    </citation>
    <scope>NUCLEOTIDE SEQUENCE [LARGE SCALE GENOMIC DNA]</scope>
    <source>
        <strain evidence="3 4">CA13</strain>
    </source>
</reference>
<dbReference type="AlphaFoldDB" id="A0A5C5YZS6"/>
<sequence>MLVHNPSDYRSVLWLLLAITLVIAQYCNPALVVFLSPISCYLAISLGTVSHNHNHRATFKSTRLNNLFGHLLTIFYGYPTLMWVPTHNLNHHKFVNRPGDATATWRYTNKHNLWVALTYPFVSGYFQSIPIRQYIDRIKTRKPNLYSRVRFQYALWIGTYVGLGVLAATLYHHQQTGLGLYLWFFSVILPAILSSTVIMFFNFIQHVHTDAWSDHDHSRNFTGPWFNFLFFNNGYHTVHHDHPAMHWSELPDAHARIAETIDPKLNETNLVWFLLRQYFLSALFPQLGTKQIGNIPGQSEIQTQNAFQTQSAIQTQNAFQTQSAIQGQSVETH</sequence>
<dbReference type="OrthoDB" id="8938484at2"/>
<name>A0A5C5YZS6_9BACT</name>
<protein>
    <submittedName>
        <fullName evidence="3">Fatty acid desaturase</fullName>
    </submittedName>
</protein>
<keyword evidence="1" id="KW-0472">Membrane</keyword>
<feature type="domain" description="Fatty acid desaturase" evidence="2">
    <location>
        <begin position="32"/>
        <end position="263"/>
    </location>
</feature>
<feature type="transmembrane region" description="Helical" evidence="1">
    <location>
        <begin position="180"/>
        <end position="204"/>
    </location>
</feature>